<dbReference type="Proteomes" id="UP001461341">
    <property type="component" value="Chromosome"/>
</dbReference>
<proteinExistence type="inferred from homology"/>
<dbReference type="SUPFAM" id="SSF64518">
    <property type="entry name" value="Phase 1 flagellin"/>
    <property type="match status" value="1"/>
</dbReference>
<gene>
    <name evidence="6" type="primary">flgL</name>
    <name evidence="6" type="ORF">QBE54_00635</name>
</gene>
<dbReference type="InterPro" id="IPR013384">
    <property type="entry name" value="Flagell_FlgL"/>
</dbReference>
<comment type="similarity">
    <text evidence="2">Belongs to the bacterial flagellin family.</text>
</comment>
<sequence length="391" mass="43298">MRVTQRVLSDRVMQNLNNILERMVRIEDVLSSGKAIRRPSDDPIKINNILSLKTSISKLEQFRSNVEDARNWLNLVDESLGSATDVIQKIRTLALQGANGSLTAEDRVIIAEEVEKQLEELVSIGNISYADRYLFAGARLTEPPFVIQGNQITYLGDSNSLIREIESKTVIDISFPGDEVFFRGFEARSSNPITLNPGDQFSINGTVITIDATMTTLQDLVNAINNEPSLRSTAYAVTDGSTLVLRSRTESTLVLSDVNGTPLQDWGILDAGGNIQNTSEAEGILKVVKDLVEHLRGNQPQGIEEDISKIDQELNNLLGIRAQVGAKVQRLENALNRFEDFSLNFKTLLSSNEDIDVAEVVMQLKEHQNVYQMALAAAAQVTQPTLLDFLR</sequence>
<dbReference type="RefSeq" id="WP_369018429.1">
    <property type="nucleotide sequence ID" value="NZ_CP121689.1"/>
</dbReference>
<dbReference type="InterPro" id="IPR046358">
    <property type="entry name" value="Flagellin_C"/>
</dbReference>
<keyword evidence="7" id="KW-1185">Reference proteome</keyword>
<evidence type="ECO:0000256" key="2">
    <source>
        <dbReference type="ARBA" id="ARBA00005709"/>
    </source>
</evidence>
<evidence type="ECO:0000256" key="1">
    <source>
        <dbReference type="ARBA" id="ARBA00004365"/>
    </source>
</evidence>
<dbReference type="NCBIfam" id="TIGR02550">
    <property type="entry name" value="flagell_flgL"/>
    <property type="match status" value="1"/>
</dbReference>
<reference evidence="6 7" key="1">
    <citation type="submission" date="2023-03" db="EMBL/GenBank/DDBJ databases">
        <title>Novel Species.</title>
        <authorList>
            <person name="Ma S."/>
        </authorList>
    </citation>
    <scope>NUCLEOTIDE SEQUENCE [LARGE SCALE GENOMIC DNA]</scope>
    <source>
        <strain evidence="6 7">B11</strain>
    </source>
</reference>
<organism evidence="6 7">
    <name type="scientific">Thermatribacter velox</name>
    <dbReference type="NCBI Taxonomy" id="3039681"/>
    <lineage>
        <taxon>Bacteria</taxon>
        <taxon>Pseudomonadati</taxon>
        <taxon>Atribacterota</taxon>
        <taxon>Atribacteria</taxon>
        <taxon>Atribacterales</taxon>
        <taxon>Thermatribacteraceae</taxon>
        <taxon>Thermatribacter</taxon>
    </lineage>
</organism>
<dbReference type="InterPro" id="IPR001029">
    <property type="entry name" value="Flagellin_N"/>
</dbReference>
<protein>
    <submittedName>
        <fullName evidence="6">Flagellar hook-associated protein FlgL</fullName>
    </submittedName>
</protein>
<keyword evidence="3" id="KW-0975">Bacterial flagellum</keyword>
<comment type="subcellular location">
    <subcellularLocation>
        <location evidence="1">Bacterial flagellum</location>
    </subcellularLocation>
</comment>
<keyword evidence="6" id="KW-0966">Cell projection</keyword>
<dbReference type="PANTHER" id="PTHR42792:SF1">
    <property type="entry name" value="FLAGELLAR HOOK-ASSOCIATED PROTEIN 3"/>
    <property type="match status" value="1"/>
</dbReference>
<evidence type="ECO:0000256" key="3">
    <source>
        <dbReference type="ARBA" id="ARBA00023143"/>
    </source>
</evidence>
<accession>A0ABZ2YDC2</accession>
<evidence type="ECO:0000259" key="5">
    <source>
        <dbReference type="Pfam" id="PF00700"/>
    </source>
</evidence>
<evidence type="ECO:0000313" key="6">
    <source>
        <dbReference type="EMBL" id="WZL76271.1"/>
    </source>
</evidence>
<dbReference type="EMBL" id="CP121689">
    <property type="protein sequence ID" value="WZL76271.1"/>
    <property type="molecule type" value="Genomic_DNA"/>
</dbReference>
<dbReference type="InterPro" id="IPR001492">
    <property type="entry name" value="Flagellin"/>
</dbReference>
<dbReference type="PANTHER" id="PTHR42792">
    <property type="entry name" value="FLAGELLIN"/>
    <property type="match status" value="1"/>
</dbReference>
<dbReference type="Gene3D" id="1.20.1330.10">
    <property type="entry name" value="f41 fragment of flagellin, N-terminal domain"/>
    <property type="match status" value="2"/>
</dbReference>
<name>A0ABZ2YDC2_9BACT</name>
<evidence type="ECO:0000259" key="4">
    <source>
        <dbReference type="Pfam" id="PF00669"/>
    </source>
</evidence>
<feature type="domain" description="Flagellin C-terminal" evidence="5">
    <location>
        <begin position="307"/>
        <end position="390"/>
    </location>
</feature>
<dbReference type="Pfam" id="PF00669">
    <property type="entry name" value="Flagellin_N"/>
    <property type="match status" value="1"/>
</dbReference>
<dbReference type="Pfam" id="PF00700">
    <property type="entry name" value="Flagellin_C"/>
    <property type="match status" value="1"/>
</dbReference>
<feature type="domain" description="Flagellin N-terminal" evidence="4">
    <location>
        <begin position="9"/>
        <end position="138"/>
    </location>
</feature>
<keyword evidence="6" id="KW-0282">Flagellum</keyword>
<evidence type="ECO:0000313" key="7">
    <source>
        <dbReference type="Proteomes" id="UP001461341"/>
    </source>
</evidence>
<keyword evidence="6" id="KW-0969">Cilium</keyword>